<protein>
    <submittedName>
        <fullName evidence="1">DUF2490 domain-containing protein</fullName>
    </submittedName>
</protein>
<reference evidence="1" key="2">
    <citation type="submission" date="2023-04" db="EMBL/GenBank/DDBJ databases">
        <title>Paracnuella aquatica gen. nov., sp. nov., a member of the family Chitinophagaceae isolated from a hot spring.</title>
        <authorList>
            <person name="Wang C."/>
        </authorList>
    </citation>
    <scope>NUCLEOTIDE SEQUENCE</scope>
    <source>
        <strain evidence="1">LB-8</strain>
    </source>
</reference>
<dbReference type="Proteomes" id="UP001155483">
    <property type="component" value="Unassembled WGS sequence"/>
</dbReference>
<evidence type="ECO:0000313" key="2">
    <source>
        <dbReference type="Proteomes" id="UP001155483"/>
    </source>
</evidence>
<dbReference type="EMBL" id="JAOTIF010000015">
    <property type="protein sequence ID" value="MCU7550786.1"/>
    <property type="molecule type" value="Genomic_DNA"/>
</dbReference>
<proteinExistence type="predicted"/>
<sequence length="252" mass="29801">MKRMPTILFFLIAIAIKLPGFAQKQVSKFEQIWLGYVSNTRISERWGIWFDANIRTRDNFTKGLNVTIIRPGIMYFITDNTNLTFGYAYANYFAGNDGRTIALPEHRPWQQLIWTNRYPKLRLHNRLRLEERFLRKLESPDKLGNGYNFNYRIRYSFSLSTPLSKKAFEPNTVTLVLNDEVMLNFGKKIQTNTFDQNRLFGGLNYHLSKHSILQAGYMYTFQQQGTGAQYRNIHTIRINFLHNPDLRKKERI</sequence>
<dbReference type="RefSeq" id="WP_279298223.1">
    <property type="nucleotide sequence ID" value="NZ_JAOTIF010000015.1"/>
</dbReference>
<evidence type="ECO:0000313" key="1">
    <source>
        <dbReference type="EMBL" id="MCU7550786.1"/>
    </source>
</evidence>
<keyword evidence="2" id="KW-1185">Reference proteome</keyword>
<name>A0A9X2XXW6_9BACT</name>
<gene>
    <name evidence="1" type="ORF">OCK74_16830</name>
</gene>
<dbReference type="Pfam" id="PF10677">
    <property type="entry name" value="DUF2490"/>
    <property type="match status" value="1"/>
</dbReference>
<dbReference type="AlphaFoldDB" id="A0A9X2XXW6"/>
<organism evidence="1 2">
    <name type="scientific">Paraflavisolibacter caeni</name>
    <dbReference type="NCBI Taxonomy" id="2982496"/>
    <lineage>
        <taxon>Bacteria</taxon>
        <taxon>Pseudomonadati</taxon>
        <taxon>Bacteroidota</taxon>
        <taxon>Chitinophagia</taxon>
        <taxon>Chitinophagales</taxon>
        <taxon>Chitinophagaceae</taxon>
        <taxon>Paraflavisolibacter</taxon>
    </lineage>
</organism>
<dbReference type="SUPFAM" id="SSF56935">
    <property type="entry name" value="Porins"/>
    <property type="match status" value="1"/>
</dbReference>
<comment type="caution">
    <text evidence="1">The sequence shown here is derived from an EMBL/GenBank/DDBJ whole genome shotgun (WGS) entry which is preliminary data.</text>
</comment>
<reference evidence="1" key="1">
    <citation type="submission" date="2022-09" db="EMBL/GenBank/DDBJ databases">
        <authorList>
            <person name="Yuan C."/>
            <person name="Ke Z."/>
        </authorList>
    </citation>
    <scope>NUCLEOTIDE SEQUENCE</scope>
    <source>
        <strain evidence="1">LB-8</strain>
    </source>
</reference>
<dbReference type="InterPro" id="IPR019619">
    <property type="entry name" value="DUF2490"/>
</dbReference>
<accession>A0A9X2XXW6</accession>